<name>A0A6G1GEC2_9PEZI</name>
<reference evidence="3" key="3">
    <citation type="submission" date="2025-04" db="UniProtKB">
        <authorList>
            <consortium name="RefSeq"/>
        </authorList>
    </citation>
    <scope>IDENTIFICATION</scope>
    <source>
        <strain evidence="3">CBS 781.70</strain>
    </source>
</reference>
<dbReference type="GeneID" id="54421528"/>
<dbReference type="RefSeq" id="XP_033537850.1">
    <property type="nucleotide sequence ID" value="XM_033680958.1"/>
</dbReference>
<gene>
    <name evidence="1 3" type="ORF">P152DRAFT_470264</name>
</gene>
<dbReference type="EMBL" id="ML975150">
    <property type="protein sequence ID" value="KAF1816219.1"/>
    <property type="molecule type" value="Genomic_DNA"/>
</dbReference>
<protein>
    <submittedName>
        <fullName evidence="1 3">Uncharacterized protein</fullName>
    </submittedName>
</protein>
<evidence type="ECO:0000313" key="1">
    <source>
        <dbReference type="EMBL" id="KAF1816219.1"/>
    </source>
</evidence>
<reference evidence="3" key="2">
    <citation type="submission" date="2020-04" db="EMBL/GenBank/DDBJ databases">
        <authorList>
            <consortium name="NCBI Genome Project"/>
        </authorList>
    </citation>
    <scope>NUCLEOTIDE SEQUENCE</scope>
    <source>
        <strain evidence="3">CBS 781.70</strain>
    </source>
</reference>
<keyword evidence="2" id="KW-1185">Reference proteome</keyword>
<dbReference type="AlphaFoldDB" id="A0A6G1GEC2"/>
<dbReference type="Proteomes" id="UP000504638">
    <property type="component" value="Unplaced"/>
</dbReference>
<evidence type="ECO:0000313" key="3">
    <source>
        <dbReference type="RefSeq" id="XP_033537850.1"/>
    </source>
</evidence>
<proteinExistence type="predicted"/>
<sequence>MAYPPPHPYWMPGAYPPAPPPYSFSQPPYPPAYSPPAYPPPAYPPLGYPPPGYPPAFPPPGFPHSSFYYPSPLTVGTADRPSRAIEETVQIHLCTTSDVIPWEGGPHELTFDVKEYDIEWPVERVMKYNGKGKDHKITELIERGGGFWRAGLQIAFDDTKARNPIAWYGWTGKRGKPNQRGQIVSPPVWAVITPI</sequence>
<accession>A0A6G1GEC2</accession>
<evidence type="ECO:0000313" key="2">
    <source>
        <dbReference type="Proteomes" id="UP000504638"/>
    </source>
</evidence>
<reference evidence="1 3" key="1">
    <citation type="submission" date="2020-01" db="EMBL/GenBank/DDBJ databases">
        <authorList>
            <consortium name="DOE Joint Genome Institute"/>
            <person name="Haridas S."/>
            <person name="Albert R."/>
            <person name="Binder M."/>
            <person name="Bloem J."/>
            <person name="Labutti K."/>
            <person name="Salamov A."/>
            <person name="Andreopoulos B."/>
            <person name="Baker S.E."/>
            <person name="Barry K."/>
            <person name="Bills G."/>
            <person name="Bluhm B.H."/>
            <person name="Cannon C."/>
            <person name="Castanera R."/>
            <person name="Culley D.E."/>
            <person name="Daum C."/>
            <person name="Ezra D."/>
            <person name="Gonzalez J.B."/>
            <person name="Henrissat B."/>
            <person name="Kuo A."/>
            <person name="Liang C."/>
            <person name="Lipzen A."/>
            <person name="Lutzoni F."/>
            <person name="Magnuson J."/>
            <person name="Mondo S."/>
            <person name="Nolan M."/>
            <person name="Ohm R."/>
            <person name="Pangilinan J."/>
            <person name="Park H.-J."/>
            <person name="Ramirez L."/>
            <person name="Alfaro M."/>
            <person name="Sun H."/>
            <person name="Tritt A."/>
            <person name="Yoshinaga Y."/>
            <person name="Zwiers L.-H."/>
            <person name="Turgeon B.G."/>
            <person name="Goodwin S.B."/>
            <person name="Spatafora J.W."/>
            <person name="Crous P.W."/>
            <person name="Grigoriev I.V."/>
        </authorList>
    </citation>
    <scope>NUCLEOTIDE SEQUENCE</scope>
    <source>
        <strain evidence="1 3">CBS 781.70</strain>
    </source>
</reference>
<organism evidence="1">
    <name type="scientific">Eremomyces bilateralis CBS 781.70</name>
    <dbReference type="NCBI Taxonomy" id="1392243"/>
    <lineage>
        <taxon>Eukaryota</taxon>
        <taxon>Fungi</taxon>
        <taxon>Dikarya</taxon>
        <taxon>Ascomycota</taxon>
        <taxon>Pezizomycotina</taxon>
        <taxon>Dothideomycetes</taxon>
        <taxon>Dothideomycetes incertae sedis</taxon>
        <taxon>Eremomycetales</taxon>
        <taxon>Eremomycetaceae</taxon>
        <taxon>Eremomyces</taxon>
    </lineage>
</organism>